<dbReference type="CDD" id="cd16018">
    <property type="entry name" value="Enpp"/>
    <property type="match status" value="1"/>
</dbReference>
<feature type="transmembrane region" description="Helical" evidence="4">
    <location>
        <begin position="102"/>
        <end position="126"/>
    </location>
</feature>
<evidence type="ECO:0000313" key="5">
    <source>
        <dbReference type="EMBL" id="KAK6746258.1"/>
    </source>
</evidence>
<keyword evidence="6" id="KW-1185">Reference proteome</keyword>
<dbReference type="Proteomes" id="UP001303046">
    <property type="component" value="Unassembled WGS sequence"/>
</dbReference>
<accession>A0ABR1D8E3</accession>
<protein>
    <recommendedName>
        <fullName evidence="7">Type I phosphodiesterase / nucleotide pyrophosphatase</fullName>
    </recommendedName>
</protein>
<evidence type="ECO:0000256" key="4">
    <source>
        <dbReference type="SAM" id="Phobius"/>
    </source>
</evidence>
<proteinExistence type="predicted"/>
<dbReference type="Pfam" id="PF01663">
    <property type="entry name" value="Phosphodiest"/>
    <property type="match status" value="1"/>
</dbReference>
<keyword evidence="4" id="KW-0472">Membrane</keyword>
<keyword evidence="4" id="KW-0812">Transmembrane</keyword>
<evidence type="ECO:0008006" key="7">
    <source>
        <dbReference type="Google" id="ProtNLM"/>
    </source>
</evidence>
<feature type="compositionally biased region" description="Basic and acidic residues" evidence="3">
    <location>
        <begin position="9"/>
        <end position="36"/>
    </location>
</feature>
<keyword evidence="2" id="KW-0325">Glycoprotein</keyword>
<evidence type="ECO:0000256" key="3">
    <source>
        <dbReference type="SAM" id="MobiDB-lite"/>
    </source>
</evidence>
<feature type="compositionally biased region" description="Low complexity" evidence="3">
    <location>
        <begin position="38"/>
        <end position="80"/>
    </location>
</feature>
<evidence type="ECO:0000256" key="1">
    <source>
        <dbReference type="ARBA" id="ARBA00022801"/>
    </source>
</evidence>
<dbReference type="PANTHER" id="PTHR10151:SF114">
    <property type="entry name" value="ECTONUCLEOTIDE PYROPHOSPHATASE_PHOSPHODIESTERASE C27A7.3"/>
    <property type="match status" value="1"/>
</dbReference>
<dbReference type="PANTHER" id="PTHR10151">
    <property type="entry name" value="ECTONUCLEOTIDE PYROPHOSPHATASE/PHOSPHODIESTERASE"/>
    <property type="match status" value="1"/>
</dbReference>
<dbReference type="Gene3D" id="3.40.720.10">
    <property type="entry name" value="Alkaline Phosphatase, subunit A"/>
    <property type="match status" value="1"/>
</dbReference>
<gene>
    <name evidence="5" type="primary">Necator_chrIII.g13165</name>
    <name evidence="5" type="ORF">RB195_012398</name>
</gene>
<sequence>MRSSKKKSKTETAKTPAKEQVPKKTTEEEGGVRSSERAATPTTKTTPTTPTAKTTPTTPRTKTTPTSPRTKTTPTSPKTTSKSKRRSTASSKKLLGCTIQKVSWLLIVVIALIVIAALITLCYYLYRKYKEPTNTGSTECDCICDRPDLMTPHPPLIVISLDGYAKKYLSRKLQPTFEKMARCGVSAQAVYSGFPSMTFPNHYTMATGFHPGNHEIVHNTIYDPSVHPKTNYLGKKPLDGYFKKEPIWSYYKRFWKRKAAAYSWMGAQHNSTLYLQPDYLIQFNPDMTPGEQLMQIVKWLRMDEPDRPGLIMVYIMEPDFTGHRTMGPMLSKVLSHLDQHLDLLMQTLKEDGILCCVNLVVISDHGMAAIKNAVVLERYFNLKGMTIISGALAHIFKGNSTLSDKEITKRLTCKGTDRVRVFTKLTMPLRLHYSNSKRIGDLVLVSKKDTRIVSTQKGLKRRTKPNQHGVDYIDTDMQTIMFAQGPSFRKNVSLPPFHMLRQTSGCFFTELLKLPSMKNDGVNAFMDLALNTRQRQQKHKRVDYPEIRACALPELSSTKTPNRRMCGKCLSQDEEVLKNWNSCTARGLSGTIILHSETEHLCKLSFCKDMVIIESSTKEVFSTTLFEIYNKDGDEQLLSNDCTYHMIKKSGTCGQFSTTKNMRLETLSAFPGRVLANERGLFVPWKRRFSKEILKPLNEYTRRIVTKLGRVISITGTAYDHDYNGKHSVDSSKTHYPTHLFRMLLTCRREWSDDGTYCKQASDTKVLSFVLPHMDGDINCMSEYELLLQYTATVKEVETVSGLFFNFTKIPELDQMLLKMHISATLW</sequence>
<dbReference type="Gene3D" id="3.40.570.10">
    <property type="entry name" value="Extracellular Endonuclease, subunit A"/>
    <property type="match status" value="1"/>
</dbReference>
<reference evidence="5 6" key="1">
    <citation type="submission" date="2023-08" db="EMBL/GenBank/DDBJ databases">
        <title>A Necator americanus chromosomal reference genome.</title>
        <authorList>
            <person name="Ilik V."/>
            <person name="Petrzelkova K.J."/>
            <person name="Pardy F."/>
            <person name="Fuh T."/>
            <person name="Niatou-Singa F.S."/>
            <person name="Gouil Q."/>
            <person name="Baker L."/>
            <person name="Ritchie M.E."/>
            <person name="Jex A.R."/>
            <person name="Gazzola D."/>
            <person name="Li H."/>
            <person name="Toshio Fujiwara R."/>
            <person name="Zhan B."/>
            <person name="Aroian R.V."/>
            <person name="Pafco B."/>
            <person name="Schwarz E.M."/>
        </authorList>
    </citation>
    <scope>NUCLEOTIDE SEQUENCE [LARGE SCALE GENOMIC DNA]</scope>
    <source>
        <strain evidence="5 6">Aroian</strain>
        <tissue evidence="5">Whole animal</tissue>
    </source>
</reference>
<dbReference type="EMBL" id="JAVFWL010000003">
    <property type="protein sequence ID" value="KAK6746258.1"/>
    <property type="molecule type" value="Genomic_DNA"/>
</dbReference>
<keyword evidence="1" id="KW-0378">Hydrolase</keyword>
<name>A0ABR1D8E3_NECAM</name>
<feature type="region of interest" description="Disordered" evidence="3">
    <location>
        <begin position="1"/>
        <end position="87"/>
    </location>
</feature>
<keyword evidence="4" id="KW-1133">Transmembrane helix</keyword>
<dbReference type="SUPFAM" id="SSF53649">
    <property type="entry name" value="Alkaline phosphatase-like"/>
    <property type="match status" value="1"/>
</dbReference>
<evidence type="ECO:0000313" key="6">
    <source>
        <dbReference type="Proteomes" id="UP001303046"/>
    </source>
</evidence>
<dbReference type="InterPro" id="IPR044929">
    <property type="entry name" value="DNA/RNA_non-sp_Endonuclease_sf"/>
</dbReference>
<comment type="caution">
    <text evidence="5">The sequence shown here is derived from an EMBL/GenBank/DDBJ whole genome shotgun (WGS) entry which is preliminary data.</text>
</comment>
<organism evidence="5 6">
    <name type="scientific">Necator americanus</name>
    <name type="common">Human hookworm</name>
    <dbReference type="NCBI Taxonomy" id="51031"/>
    <lineage>
        <taxon>Eukaryota</taxon>
        <taxon>Metazoa</taxon>
        <taxon>Ecdysozoa</taxon>
        <taxon>Nematoda</taxon>
        <taxon>Chromadorea</taxon>
        <taxon>Rhabditida</taxon>
        <taxon>Rhabditina</taxon>
        <taxon>Rhabditomorpha</taxon>
        <taxon>Strongyloidea</taxon>
        <taxon>Ancylostomatidae</taxon>
        <taxon>Bunostominae</taxon>
        <taxon>Necator</taxon>
    </lineage>
</organism>
<evidence type="ECO:0000256" key="2">
    <source>
        <dbReference type="ARBA" id="ARBA00023180"/>
    </source>
</evidence>
<dbReference type="InterPro" id="IPR017850">
    <property type="entry name" value="Alkaline_phosphatase_core_sf"/>
</dbReference>
<dbReference type="Gene3D" id="3.30.1360.180">
    <property type="match status" value="1"/>
</dbReference>
<dbReference type="InterPro" id="IPR002591">
    <property type="entry name" value="Phosphodiest/P_Trfase"/>
</dbReference>